<gene>
    <name evidence="2" type="ORF">GCM10009811_30310</name>
</gene>
<dbReference type="SUPFAM" id="SSF109854">
    <property type="entry name" value="DinB/YfiT-like putative metalloenzymes"/>
    <property type="match status" value="1"/>
</dbReference>
<keyword evidence="3" id="KW-1185">Reference proteome</keyword>
<accession>A0ABP4Y7P1</accession>
<reference evidence="3" key="1">
    <citation type="journal article" date="2019" name="Int. J. Syst. Evol. Microbiol.">
        <title>The Global Catalogue of Microorganisms (GCM) 10K type strain sequencing project: providing services to taxonomists for standard genome sequencing and annotation.</title>
        <authorList>
            <consortium name="The Broad Institute Genomics Platform"/>
            <consortium name="The Broad Institute Genome Sequencing Center for Infectious Disease"/>
            <person name="Wu L."/>
            <person name="Ma J."/>
        </authorList>
    </citation>
    <scope>NUCLEOTIDE SEQUENCE [LARGE SCALE GENOMIC DNA]</scope>
    <source>
        <strain evidence="3">JCM 15592</strain>
    </source>
</reference>
<comment type="caution">
    <text evidence="2">The sequence shown here is derived from an EMBL/GenBank/DDBJ whole genome shotgun (WGS) entry which is preliminary data.</text>
</comment>
<protein>
    <submittedName>
        <fullName evidence="2">Maleylpyruvate isomerase N-terminal domain-containing protein</fullName>
    </submittedName>
</protein>
<evidence type="ECO:0000259" key="1">
    <source>
        <dbReference type="Pfam" id="PF12867"/>
    </source>
</evidence>
<evidence type="ECO:0000313" key="3">
    <source>
        <dbReference type="Proteomes" id="UP001499938"/>
    </source>
</evidence>
<feature type="domain" description="DinB-like" evidence="1">
    <location>
        <begin position="57"/>
        <end position="176"/>
    </location>
</feature>
<dbReference type="InterPro" id="IPR034660">
    <property type="entry name" value="DinB/YfiT-like"/>
</dbReference>
<name>A0ABP4Y7P1_9MICO</name>
<dbReference type="GO" id="GO:0016853">
    <property type="term" value="F:isomerase activity"/>
    <property type="evidence" value="ECO:0007669"/>
    <property type="project" value="UniProtKB-KW"/>
</dbReference>
<evidence type="ECO:0000313" key="2">
    <source>
        <dbReference type="EMBL" id="GAA1804629.1"/>
    </source>
</evidence>
<dbReference type="Gene3D" id="1.20.120.450">
    <property type="entry name" value="dinb family like domain"/>
    <property type="match status" value="1"/>
</dbReference>
<keyword evidence="2" id="KW-0413">Isomerase</keyword>
<sequence>MSDDRAGSLAAPEPDDKDWTWVLDRPCPDCGFDPAAVAPGQYADAIRQASLPWQYVLTRQDVRERPAPRVWSPLEYGCHVRDVCRLFDDRTHLMLDQDDPPFANWDQDATAIEQRYADQDPAVVRTELASAAERLATTYATIPERAWERTGRRGDGSAFTVTTLGAYLLHDLTHHVWDVRS</sequence>
<dbReference type="Pfam" id="PF12867">
    <property type="entry name" value="DinB_2"/>
    <property type="match status" value="1"/>
</dbReference>
<organism evidence="2 3">
    <name type="scientific">Nostocoides veronense</name>
    <dbReference type="NCBI Taxonomy" id="330836"/>
    <lineage>
        <taxon>Bacteria</taxon>
        <taxon>Bacillati</taxon>
        <taxon>Actinomycetota</taxon>
        <taxon>Actinomycetes</taxon>
        <taxon>Micrococcales</taxon>
        <taxon>Intrasporangiaceae</taxon>
        <taxon>Nostocoides</taxon>
    </lineage>
</organism>
<proteinExistence type="predicted"/>
<dbReference type="EMBL" id="BAAAPO010000046">
    <property type="protein sequence ID" value="GAA1804629.1"/>
    <property type="molecule type" value="Genomic_DNA"/>
</dbReference>
<dbReference type="InterPro" id="IPR024775">
    <property type="entry name" value="DinB-like"/>
</dbReference>
<dbReference type="RefSeq" id="WP_344087332.1">
    <property type="nucleotide sequence ID" value="NZ_BAAAPO010000046.1"/>
</dbReference>
<dbReference type="Proteomes" id="UP001499938">
    <property type="component" value="Unassembled WGS sequence"/>
</dbReference>